<dbReference type="AlphaFoldDB" id="A0A318LU89"/>
<feature type="transmembrane region" description="Helical" evidence="6">
    <location>
        <begin position="325"/>
        <end position="351"/>
    </location>
</feature>
<dbReference type="PANTHER" id="PTHR43124">
    <property type="entry name" value="PURINE EFFLUX PUMP PBUE"/>
    <property type="match status" value="1"/>
</dbReference>
<feature type="transmembrane region" description="Helical" evidence="6">
    <location>
        <begin position="98"/>
        <end position="119"/>
    </location>
</feature>
<feature type="transmembrane region" description="Helical" evidence="6">
    <location>
        <begin position="357"/>
        <end position="378"/>
    </location>
</feature>
<keyword evidence="2" id="KW-1003">Cell membrane</keyword>
<evidence type="ECO:0000256" key="1">
    <source>
        <dbReference type="ARBA" id="ARBA00004651"/>
    </source>
</evidence>
<dbReference type="OrthoDB" id="9814237at2"/>
<feature type="transmembrane region" description="Helical" evidence="6">
    <location>
        <begin position="131"/>
        <end position="150"/>
    </location>
</feature>
<keyword evidence="4 6" id="KW-1133">Transmembrane helix</keyword>
<accession>A0A318LU89</accession>
<keyword evidence="5 6" id="KW-0472">Membrane</keyword>
<feature type="domain" description="Major facilitator superfamily (MFS) profile" evidence="7">
    <location>
        <begin position="7"/>
        <end position="382"/>
    </location>
</feature>
<feature type="transmembrane region" description="Helical" evidence="6">
    <location>
        <begin position="73"/>
        <end position="92"/>
    </location>
</feature>
<dbReference type="EMBL" id="MASU01000002">
    <property type="protein sequence ID" value="PXY38057.1"/>
    <property type="molecule type" value="Genomic_DNA"/>
</dbReference>
<dbReference type="InterPro" id="IPR050189">
    <property type="entry name" value="MFS_Efflux_Transporters"/>
</dbReference>
<dbReference type="PROSITE" id="PS50850">
    <property type="entry name" value="MFS"/>
    <property type="match status" value="1"/>
</dbReference>
<dbReference type="GO" id="GO:0005886">
    <property type="term" value="C:plasma membrane"/>
    <property type="evidence" value="ECO:0007669"/>
    <property type="project" value="UniProtKB-SubCell"/>
</dbReference>
<feature type="transmembrane region" description="Helical" evidence="6">
    <location>
        <begin position="162"/>
        <end position="183"/>
    </location>
</feature>
<keyword evidence="9" id="KW-1185">Reference proteome</keyword>
<dbReference type="RefSeq" id="WP_110334925.1">
    <property type="nucleotide sequence ID" value="NZ_JBHVKT010000005.1"/>
</dbReference>
<name>A0A318LU89_9PSEU</name>
<protein>
    <submittedName>
        <fullName evidence="8">MFS transporter</fullName>
    </submittedName>
</protein>
<dbReference type="PANTHER" id="PTHR43124:SF10">
    <property type="entry name" value="PURINE EFFLUX PUMP PBUE"/>
    <property type="match status" value="1"/>
</dbReference>
<dbReference type="GO" id="GO:0022857">
    <property type="term" value="F:transmembrane transporter activity"/>
    <property type="evidence" value="ECO:0007669"/>
    <property type="project" value="InterPro"/>
</dbReference>
<feature type="transmembrane region" description="Helical" evidence="6">
    <location>
        <begin position="204"/>
        <end position="225"/>
    </location>
</feature>
<evidence type="ECO:0000259" key="7">
    <source>
        <dbReference type="PROSITE" id="PS50850"/>
    </source>
</evidence>
<evidence type="ECO:0000313" key="9">
    <source>
        <dbReference type="Proteomes" id="UP000247892"/>
    </source>
</evidence>
<dbReference type="InterPro" id="IPR036259">
    <property type="entry name" value="MFS_trans_sf"/>
</dbReference>
<evidence type="ECO:0000256" key="5">
    <source>
        <dbReference type="ARBA" id="ARBA00023136"/>
    </source>
</evidence>
<evidence type="ECO:0000256" key="6">
    <source>
        <dbReference type="SAM" id="Phobius"/>
    </source>
</evidence>
<feature type="transmembrane region" description="Helical" evidence="6">
    <location>
        <begin position="270"/>
        <end position="289"/>
    </location>
</feature>
<gene>
    <name evidence="8" type="ORF">BA062_05545</name>
</gene>
<proteinExistence type="predicted"/>
<sequence>MSTPAPRTAVLALGAFAVGTSGYVIAGLLPALTEDLAVSEPAAAQLVTAFAIAYAVGSPLFGAATGRWERRRLLVAALAIAALGNALAALAPNYALLLLARVVTAIGAAVFTPVASAVAAELNPPERRGRAVALVFGGLTFAMVAGVPLGNLLADPIGYRGVFGLVAAFSLGAAVAVGLRLPSVAAPPAVGLAARFAVARDPRVLAVLCATVLGCLAAFSVYTFITPVLGATAGVSGSAISVLLLCYGVGAALGNVVGGRAADRWGTRRPLYVVVVAITVTLALLPVAATTVAGAATVQFLWGVATWSFNPPVQHRLITLSPAGAGLLLSLNASAIYLGVGLSGVVGGLVLRLGGPALLPEVAALLTLAAGVFVALGLRDRNSARGPVAAQSV</sequence>
<dbReference type="CDD" id="cd17324">
    <property type="entry name" value="MFS_NepI_like"/>
    <property type="match status" value="1"/>
</dbReference>
<feature type="transmembrane region" description="Helical" evidence="6">
    <location>
        <begin position="237"/>
        <end position="258"/>
    </location>
</feature>
<comment type="caution">
    <text evidence="8">The sequence shown here is derived from an EMBL/GenBank/DDBJ whole genome shotgun (WGS) entry which is preliminary data.</text>
</comment>
<organism evidence="8 9">
    <name type="scientific">Prauserella flavalba</name>
    <dbReference type="NCBI Taxonomy" id="1477506"/>
    <lineage>
        <taxon>Bacteria</taxon>
        <taxon>Bacillati</taxon>
        <taxon>Actinomycetota</taxon>
        <taxon>Actinomycetes</taxon>
        <taxon>Pseudonocardiales</taxon>
        <taxon>Pseudonocardiaceae</taxon>
        <taxon>Prauserella</taxon>
    </lineage>
</organism>
<evidence type="ECO:0000256" key="2">
    <source>
        <dbReference type="ARBA" id="ARBA00022475"/>
    </source>
</evidence>
<reference evidence="8 9" key="1">
    <citation type="submission" date="2016-07" db="EMBL/GenBank/DDBJ databases">
        <title>Draft genome sequence of Prauserella sp. YIM 121212, isolated from alkaline soil.</title>
        <authorList>
            <person name="Ruckert C."/>
            <person name="Albersmeier A."/>
            <person name="Jiang C.-L."/>
            <person name="Jiang Y."/>
            <person name="Kalinowski J."/>
            <person name="Schneider O."/>
            <person name="Winkler A."/>
            <person name="Zotchev S.B."/>
        </authorList>
    </citation>
    <scope>NUCLEOTIDE SEQUENCE [LARGE SCALE GENOMIC DNA]</scope>
    <source>
        <strain evidence="8 9">YIM 121212</strain>
    </source>
</reference>
<evidence type="ECO:0000313" key="8">
    <source>
        <dbReference type="EMBL" id="PXY38057.1"/>
    </source>
</evidence>
<dbReference type="Pfam" id="PF07690">
    <property type="entry name" value="MFS_1"/>
    <property type="match status" value="1"/>
</dbReference>
<feature type="transmembrane region" description="Helical" evidence="6">
    <location>
        <begin position="42"/>
        <end position="61"/>
    </location>
</feature>
<dbReference type="Gene3D" id="1.20.1250.20">
    <property type="entry name" value="MFS general substrate transporter like domains"/>
    <property type="match status" value="2"/>
</dbReference>
<comment type="subcellular location">
    <subcellularLocation>
        <location evidence="1">Cell membrane</location>
        <topology evidence="1">Multi-pass membrane protein</topology>
    </subcellularLocation>
</comment>
<dbReference type="Proteomes" id="UP000247892">
    <property type="component" value="Unassembled WGS sequence"/>
</dbReference>
<dbReference type="InterPro" id="IPR011701">
    <property type="entry name" value="MFS"/>
</dbReference>
<evidence type="ECO:0000256" key="3">
    <source>
        <dbReference type="ARBA" id="ARBA00022692"/>
    </source>
</evidence>
<dbReference type="InterPro" id="IPR020846">
    <property type="entry name" value="MFS_dom"/>
</dbReference>
<evidence type="ECO:0000256" key="4">
    <source>
        <dbReference type="ARBA" id="ARBA00022989"/>
    </source>
</evidence>
<keyword evidence="3 6" id="KW-0812">Transmembrane</keyword>
<dbReference type="SUPFAM" id="SSF103473">
    <property type="entry name" value="MFS general substrate transporter"/>
    <property type="match status" value="1"/>
</dbReference>